<organism evidence="6 7">
    <name type="scientific">Arenibacter antarcticus</name>
    <dbReference type="NCBI Taxonomy" id="2040469"/>
    <lineage>
        <taxon>Bacteria</taxon>
        <taxon>Pseudomonadati</taxon>
        <taxon>Bacteroidota</taxon>
        <taxon>Flavobacteriia</taxon>
        <taxon>Flavobacteriales</taxon>
        <taxon>Flavobacteriaceae</taxon>
        <taxon>Arenibacter</taxon>
    </lineage>
</organism>
<dbReference type="Proteomes" id="UP001597532">
    <property type="component" value="Unassembled WGS sequence"/>
</dbReference>
<comment type="caution">
    <text evidence="6">The sequence shown here is derived from an EMBL/GenBank/DDBJ whole genome shotgun (WGS) entry which is preliminary data.</text>
</comment>
<evidence type="ECO:0000256" key="1">
    <source>
        <dbReference type="ARBA" id="ARBA00004141"/>
    </source>
</evidence>
<reference evidence="7" key="1">
    <citation type="journal article" date="2019" name="Int. J. Syst. Evol. Microbiol.">
        <title>The Global Catalogue of Microorganisms (GCM) 10K type strain sequencing project: providing services to taxonomists for standard genome sequencing and annotation.</title>
        <authorList>
            <consortium name="The Broad Institute Genomics Platform"/>
            <consortium name="The Broad Institute Genome Sequencing Center for Infectious Disease"/>
            <person name="Wu L."/>
            <person name="Ma J."/>
        </authorList>
    </citation>
    <scope>NUCLEOTIDE SEQUENCE [LARGE SCALE GENOMIC DNA]</scope>
    <source>
        <strain evidence="7">KCTC 52924</strain>
    </source>
</reference>
<protein>
    <submittedName>
        <fullName evidence="6">DUF4870 domain-containing protein</fullName>
    </submittedName>
</protein>
<feature type="transmembrane region" description="Helical" evidence="5">
    <location>
        <begin position="24"/>
        <end position="41"/>
    </location>
</feature>
<keyword evidence="3 5" id="KW-1133">Transmembrane helix</keyword>
<dbReference type="InterPro" id="IPR019109">
    <property type="entry name" value="MamF_MmsF"/>
</dbReference>
<comment type="subcellular location">
    <subcellularLocation>
        <location evidence="1">Membrane</location>
        <topology evidence="1">Multi-pass membrane protein</topology>
    </subcellularLocation>
</comment>
<evidence type="ECO:0000256" key="5">
    <source>
        <dbReference type="SAM" id="Phobius"/>
    </source>
</evidence>
<dbReference type="RefSeq" id="WP_251808714.1">
    <property type="nucleotide sequence ID" value="NZ_CP166679.1"/>
</dbReference>
<name>A0ABW5VJG2_9FLAO</name>
<proteinExistence type="predicted"/>
<evidence type="ECO:0000256" key="4">
    <source>
        <dbReference type="ARBA" id="ARBA00023136"/>
    </source>
</evidence>
<feature type="transmembrane region" description="Helical" evidence="5">
    <location>
        <begin position="112"/>
        <end position="136"/>
    </location>
</feature>
<keyword evidence="4 5" id="KW-0472">Membrane</keyword>
<sequence length="157" mass="17987">MTKTLSKHQKNLSAIIHAATFSKYVIPFGNFIVPLILWTAYRNDHQFIDQNGKQVLNFQISLLLYSFVIGILTVPFFLGFLPNIFHHGLFNLNHINEFNGLNFNFSVDQFKFLWPLGIAGFALVGLFIVNIVYTILGTIRTSEGINFKYPITINFIK</sequence>
<evidence type="ECO:0000256" key="2">
    <source>
        <dbReference type="ARBA" id="ARBA00022692"/>
    </source>
</evidence>
<evidence type="ECO:0000313" key="6">
    <source>
        <dbReference type="EMBL" id="MFD2791848.1"/>
    </source>
</evidence>
<dbReference type="EMBL" id="JBHUOK010000034">
    <property type="protein sequence ID" value="MFD2791848.1"/>
    <property type="molecule type" value="Genomic_DNA"/>
</dbReference>
<keyword evidence="7" id="KW-1185">Reference proteome</keyword>
<keyword evidence="2 5" id="KW-0812">Transmembrane</keyword>
<evidence type="ECO:0000313" key="7">
    <source>
        <dbReference type="Proteomes" id="UP001597532"/>
    </source>
</evidence>
<dbReference type="Pfam" id="PF09685">
    <property type="entry name" value="MamF_MmsF"/>
    <property type="match status" value="1"/>
</dbReference>
<gene>
    <name evidence="6" type="ORF">ACFS1K_18920</name>
</gene>
<feature type="transmembrane region" description="Helical" evidence="5">
    <location>
        <begin position="62"/>
        <end position="85"/>
    </location>
</feature>
<accession>A0ABW5VJG2</accession>
<evidence type="ECO:0000256" key="3">
    <source>
        <dbReference type="ARBA" id="ARBA00022989"/>
    </source>
</evidence>